<evidence type="ECO:0000313" key="3">
    <source>
        <dbReference type="EMBL" id="KZT69084.1"/>
    </source>
</evidence>
<feature type="domain" description="DUF6534" evidence="2">
    <location>
        <begin position="38"/>
        <end position="123"/>
    </location>
</feature>
<dbReference type="PANTHER" id="PTHR40465">
    <property type="entry name" value="CHROMOSOME 1, WHOLE GENOME SHOTGUN SEQUENCE"/>
    <property type="match status" value="1"/>
</dbReference>
<keyword evidence="4" id="KW-1185">Reference proteome</keyword>
<dbReference type="STRING" id="1314783.A0A165Q6U0"/>
<protein>
    <recommendedName>
        <fullName evidence="2">DUF6534 domain-containing protein</fullName>
    </recommendedName>
</protein>
<organism evidence="3 4">
    <name type="scientific">Daedalea quercina L-15889</name>
    <dbReference type="NCBI Taxonomy" id="1314783"/>
    <lineage>
        <taxon>Eukaryota</taxon>
        <taxon>Fungi</taxon>
        <taxon>Dikarya</taxon>
        <taxon>Basidiomycota</taxon>
        <taxon>Agaricomycotina</taxon>
        <taxon>Agaricomycetes</taxon>
        <taxon>Polyporales</taxon>
        <taxon>Fomitopsis</taxon>
    </lineage>
</organism>
<feature type="transmembrane region" description="Helical" evidence="1">
    <location>
        <begin position="7"/>
        <end position="26"/>
    </location>
</feature>
<keyword evidence="1" id="KW-0812">Transmembrane</keyword>
<gene>
    <name evidence="3" type="ORF">DAEQUDRAFT_275228</name>
</gene>
<reference evidence="3 4" key="1">
    <citation type="journal article" date="2016" name="Mol. Biol. Evol.">
        <title>Comparative Genomics of Early-Diverging Mushroom-Forming Fungi Provides Insights into the Origins of Lignocellulose Decay Capabilities.</title>
        <authorList>
            <person name="Nagy L.G."/>
            <person name="Riley R."/>
            <person name="Tritt A."/>
            <person name="Adam C."/>
            <person name="Daum C."/>
            <person name="Floudas D."/>
            <person name="Sun H."/>
            <person name="Yadav J.S."/>
            <person name="Pangilinan J."/>
            <person name="Larsson K.H."/>
            <person name="Matsuura K."/>
            <person name="Barry K."/>
            <person name="Labutti K."/>
            <person name="Kuo R."/>
            <person name="Ohm R.A."/>
            <person name="Bhattacharya S.S."/>
            <person name="Shirouzu T."/>
            <person name="Yoshinaga Y."/>
            <person name="Martin F.M."/>
            <person name="Grigoriev I.V."/>
            <person name="Hibbett D.S."/>
        </authorList>
    </citation>
    <scope>NUCLEOTIDE SEQUENCE [LARGE SCALE GENOMIC DNA]</scope>
    <source>
        <strain evidence="3 4">L-15889</strain>
    </source>
</reference>
<dbReference type="EMBL" id="KV429060">
    <property type="protein sequence ID" value="KZT69084.1"/>
    <property type="molecule type" value="Genomic_DNA"/>
</dbReference>
<proteinExistence type="predicted"/>
<evidence type="ECO:0000313" key="4">
    <source>
        <dbReference type="Proteomes" id="UP000076727"/>
    </source>
</evidence>
<keyword evidence="1" id="KW-0472">Membrane</keyword>
<dbReference type="PANTHER" id="PTHR40465:SF1">
    <property type="entry name" value="DUF6534 DOMAIN-CONTAINING PROTEIN"/>
    <property type="match status" value="1"/>
</dbReference>
<dbReference type="AlphaFoldDB" id="A0A165Q6U0"/>
<feature type="transmembrane region" description="Helical" evidence="1">
    <location>
        <begin position="32"/>
        <end position="53"/>
    </location>
</feature>
<feature type="transmembrane region" description="Helical" evidence="1">
    <location>
        <begin position="98"/>
        <end position="119"/>
    </location>
</feature>
<dbReference type="Pfam" id="PF20152">
    <property type="entry name" value="DUF6534"/>
    <property type="match status" value="1"/>
</dbReference>
<dbReference type="InterPro" id="IPR045339">
    <property type="entry name" value="DUF6534"/>
</dbReference>
<name>A0A165Q6U0_9APHY</name>
<keyword evidence="1" id="KW-1133">Transmembrane helix</keyword>
<evidence type="ECO:0000259" key="2">
    <source>
        <dbReference type="Pfam" id="PF20152"/>
    </source>
</evidence>
<dbReference type="Proteomes" id="UP000076727">
    <property type="component" value="Unassembled WGS sequence"/>
</dbReference>
<sequence length="173" mass="19346">MLTPSIWSAFTAVGFQIHGFIFGGHLRPYSTAGLAFGIACDSLIAGAIIYYLNMKRTIFSRTNHAINLLITYALNTCLLTTVFSFFTLITFLVYSETMVYTVFWFVLTRLYTCSMLSTLNSRENVRQALENHDLISFSSLRVGGMRPEVHVEVCAETDSKCVAPSIVQTQTDV</sequence>
<dbReference type="OrthoDB" id="2802508at2759"/>
<accession>A0A165Q6U0</accession>
<feature type="transmembrane region" description="Helical" evidence="1">
    <location>
        <begin position="65"/>
        <end position="92"/>
    </location>
</feature>
<evidence type="ECO:0000256" key="1">
    <source>
        <dbReference type="SAM" id="Phobius"/>
    </source>
</evidence>